<dbReference type="InterPro" id="IPR021133">
    <property type="entry name" value="HEAT_type_2"/>
</dbReference>
<dbReference type="PROSITE" id="PS50077">
    <property type="entry name" value="HEAT_REPEAT"/>
    <property type="match status" value="1"/>
</dbReference>
<feature type="domain" description="DUF4132" evidence="1">
    <location>
        <begin position="933"/>
        <end position="1113"/>
    </location>
</feature>
<sequence>MVFDRLKSMLGGRVDGPSEPLRQALLPINAVSNPLYVRALAFVHDGSSPEVLLELDGAHQPELMTLLKYPAQLQSWSRWLPDDVKVRLREAGVSGDPNKTVPNSRSQLYRNTTLTQPQFLRFGYVLAAIGHGPNRQVPGVPKWLTALANDLCMVLDRAALPHLHWPPERFADLLRNDGMAEGDIAATVLLALSEQANIYGSSVVQPHELPGIDNYLLGFGHQIPPQAVLRLSADGRKGIAERVTANPAVGPVLAPIIARLAIDKAKGVRAAAIAALALLPGDLQTNALRPVLLTAPVAQSAELIEYLSRTQAGGALLDEAVGNGAKLGGAVDKANARREALHASAEVQPLIVPPFVPLPDALDEALAFQQLRSYVDAALNRSQGGQFEWQKQQAQLWRQLTDGDLQQIVRAAQGGPKPKVLQHFNTVQLAQSVPAFNLVHLMRLETNPKRNSVQWLVPHRIEQLTDLRQVDDAVVRTLNTREAFDMVPRLARESSWGTTLDPEVTWPWFAVHLDVLQAWLSGDATDVADALAVLAGFPTIPPVVLPSVSAVALGTSRRNRPTAQALLARHGAAPTLAAQGLADGKGELRAASAAWLATIGDPAAVPVLRKALAAEKREVPRAAMLAALQQLGDDISADLGPDALLAEAVKGLKAKIPPALDWFGFDHLPALSWADGSSVDPRIGTWWVVLANKLKDPDGSGLLDLYVGRLAPESGEALGRFVLDSWIAQDTRHPDQEQSRAHAAALGPQRYQWAQDTLKRILARPQTDPQYLGWVRENAARPVEQHVRDAFNEHQATYLGSAAAHRGLLALTTRVPGIELAGAVQAYIRSHGARRAQVDALMYPLYANGQPAAVQLLLSISRRFKQASVQATAAALVERLADRRGWTADELADRTIPTAGFDADALLRLDFGSRQFIGRATPAGTIELSTDNGKPIKALPAAREADDDELVKAAKKQLTTSRKELKAVLAQQTARLYEAMCSGRTWTTRDWREFLLEHPLVGQLVSRLVWVENPGPKERLFRPTEDGGLIDIDDESIELADDARVGLAHRVSVGEATSEAWVAHLADYEVAPLFDQFGNALPAIDRNATQVTDLKGHVTDTFSFRGVATKRGYQRGPAEDGAWFDVYTKAFTASGVTAVLEFTGSYVPEENFACATIGLNFLGVRRRSVALNQVPDVLLAECYADYAALAALGPFDPDWERKTGP</sequence>
<keyword evidence="3" id="KW-1185">Reference proteome</keyword>
<dbReference type="Gene3D" id="1.25.10.10">
    <property type="entry name" value="Leucine-rich Repeat Variant"/>
    <property type="match status" value="1"/>
</dbReference>
<dbReference type="KEGG" id="mgg:MPLG2_3265"/>
<dbReference type="Pfam" id="PF13569">
    <property type="entry name" value="DUF4132"/>
    <property type="match status" value="1"/>
</dbReference>
<dbReference type="RefSeq" id="WP_158681255.1">
    <property type="nucleotide sequence ID" value="NZ_BAAAGO010000001.1"/>
</dbReference>
<dbReference type="EMBL" id="LT985188">
    <property type="protein sequence ID" value="SPD88295.1"/>
    <property type="molecule type" value="Genomic_DNA"/>
</dbReference>
<organism evidence="2 3">
    <name type="scientific">Micropruina glycogenica</name>
    <dbReference type="NCBI Taxonomy" id="75385"/>
    <lineage>
        <taxon>Bacteria</taxon>
        <taxon>Bacillati</taxon>
        <taxon>Actinomycetota</taxon>
        <taxon>Actinomycetes</taxon>
        <taxon>Propionibacteriales</taxon>
        <taxon>Nocardioidaceae</taxon>
        <taxon>Micropruina</taxon>
    </lineage>
</organism>
<evidence type="ECO:0000259" key="1">
    <source>
        <dbReference type="Pfam" id="PF13569"/>
    </source>
</evidence>
<accession>A0A2N9JJR6</accession>
<gene>
    <name evidence="2" type="ORF">MPLG2_3265</name>
</gene>
<dbReference type="OrthoDB" id="4554725at2"/>
<dbReference type="InterPro" id="IPR011989">
    <property type="entry name" value="ARM-like"/>
</dbReference>
<dbReference type="InterPro" id="IPR025406">
    <property type="entry name" value="DUF4132"/>
</dbReference>
<name>A0A2N9JJR6_9ACTN</name>
<protein>
    <recommendedName>
        <fullName evidence="1">DUF4132 domain-containing protein</fullName>
    </recommendedName>
</protein>
<evidence type="ECO:0000313" key="3">
    <source>
        <dbReference type="Proteomes" id="UP000238164"/>
    </source>
</evidence>
<dbReference type="Proteomes" id="UP000238164">
    <property type="component" value="Chromosome 1"/>
</dbReference>
<proteinExistence type="predicted"/>
<dbReference type="AlphaFoldDB" id="A0A2N9JJR6"/>
<evidence type="ECO:0000313" key="2">
    <source>
        <dbReference type="EMBL" id="SPD88295.1"/>
    </source>
</evidence>
<reference evidence="2 3" key="1">
    <citation type="submission" date="2018-02" db="EMBL/GenBank/DDBJ databases">
        <authorList>
            <person name="Cohen D.B."/>
            <person name="Kent A.D."/>
        </authorList>
    </citation>
    <scope>NUCLEOTIDE SEQUENCE [LARGE SCALE GENOMIC DNA]</scope>
    <source>
        <strain evidence="2">1</strain>
    </source>
</reference>